<sequence length="85" mass="9612">MVNAKANSLLCFVIFFVSIHQCQAPQEYASFKIEEAANYVCSYTVYAPNSRITTFNFNIFVLMEFGMNLITAIGMKYDSSIISVM</sequence>
<accession>A0AAD4SBC0</accession>
<comment type="caution">
    <text evidence="2">The sequence shown here is derived from an EMBL/GenBank/DDBJ whole genome shotgun (WGS) entry which is preliminary data.</text>
</comment>
<evidence type="ECO:0000313" key="2">
    <source>
        <dbReference type="EMBL" id="KAI3891062.1"/>
    </source>
</evidence>
<keyword evidence="1" id="KW-0732">Signal</keyword>
<reference evidence="2" key="1">
    <citation type="submission" date="2022-04" db="EMBL/GenBank/DDBJ databases">
        <title>A functionally conserved STORR gene fusion in Papaver species that diverged 16.8 million years ago.</title>
        <authorList>
            <person name="Catania T."/>
        </authorList>
    </citation>
    <scope>NUCLEOTIDE SEQUENCE</scope>
    <source>
        <strain evidence="2">S-188037</strain>
    </source>
</reference>
<dbReference type="AlphaFoldDB" id="A0AAD4SBC0"/>
<evidence type="ECO:0000313" key="3">
    <source>
        <dbReference type="Proteomes" id="UP001202328"/>
    </source>
</evidence>
<proteinExistence type="predicted"/>
<feature type="signal peptide" evidence="1">
    <location>
        <begin position="1"/>
        <end position="24"/>
    </location>
</feature>
<dbReference type="Proteomes" id="UP001202328">
    <property type="component" value="Unassembled WGS sequence"/>
</dbReference>
<gene>
    <name evidence="2" type="ORF">MKW98_007367</name>
</gene>
<protein>
    <submittedName>
        <fullName evidence="2">Uncharacterized protein</fullName>
    </submittedName>
</protein>
<organism evidence="2 3">
    <name type="scientific">Papaver atlanticum</name>
    <dbReference type="NCBI Taxonomy" id="357466"/>
    <lineage>
        <taxon>Eukaryota</taxon>
        <taxon>Viridiplantae</taxon>
        <taxon>Streptophyta</taxon>
        <taxon>Embryophyta</taxon>
        <taxon>Tracheophyta</taxon>
        <taxon>Spermatophyta</taxon>
        <taxon>Magnoliopsida</taxon>
        <taxon>Ranunculales</taxon>
        <taxon>Papaveraceae</taxon>
        <taxon>Papaveroideae</taxon>
        <taxon>Papaver</taxon>
    </lineage>
</organism>
<dbReference type="EMBL" id="JAJJMB010012081">
    <property type="protein sequence ID" value="KAI3891062.1"/>
    <property type="molecule type" value="Genomic_DNA"/>
</dbReference>
<evidence type="ECO:0000256" key="1">
    <source>
        <dbReference type="SAM" id="SignalP"/>
    </source>
</evidence>
<keyword evidence="3" id="KW-1185">Reference proteome</keyword>
<feature type="chain" id="PRO_5042031091" evidence="1">
    <location>
        <begin position="25"/>
        <end position="85"/>
    </location>
</feature>
<name>A0AAD4SBC0_9MAGN</name>